<accession>A0A7J5Q0D2</accession>
<dbReference type="InterPro" id="IPR025277">
    <property type="entry name" value="Apiosidase-like_cat_dom"/>
</dbReference>
<dbReference type="InterPro" id="IPR017853">
    <property type="entry name" value="GH"/>
</dbReference>
<dbReference type="SUPFAM" id="SSF51445">
    <property type="entry name" value="(Trans)glycosidases"/>
    <property type="match status" value="1"/>
</dbReference>
<dbReference type="Proteomes" id="UP000434604">
    <property type="component" value="Unassembled WGS sequence"/>
</dbReference>
<organism evidence="3 4">
    <name type="scientific">Bacteroides xylanisolvens</name>
    <dbReference type="NCBI Taxonomy" id="371601"/>
    <lineage>
        <taxon>Bacteria</taxon>
        <taxon>Pseudomonadati</taxon>
        <taxon>Bacteroidota</taxon>
        <taxon>Bacteroidia</taxon>
        <taxon>Bacteroidales</taxon>
        <taxon>Bacteroidaceae</taxon>
        <taxon>Bacteroides</taxon>
    </lineage>
</organism>
<dbReference type="Gene3D" id="3.20.20.80">
    <property type="entry name" value="Glycosidases"/>
    <property type="match status" value="1"/>
</dbReference>
<dbReference type="EMBL" id="WDED01000006">
    <property type="protein sequence ID" value="KAB6149050.1"/>
    <property type="molecule type" value="Genomic_DNA"/>
</dbReference>
<dbReference type="PANTHER" id="PTHR37836">
    <property type="entry name" value="LMO1036 PROTEIN"/>
    <property type="match status" value="1"/>
</dbReference>
<evidence type="ECO:0000313" key="3">
    <source>
        <dbReference type="EMBL" id="KAB6149050.1"/>
    </source>
</evidence>
<evidence type="ECO:0000259" key="1">
    <source>
        <dbReference type="Pfam" id="PF13204"/>
    </source>
</evidence>
<dbReference type="InterPro" id="IPR013783">
    <property type="entry name" value="Ig-like_fold"/>
</dbReference>
<dbReference type="InterPro" id="IPR032260">
    <property type="entry name" value="DUF5060"/>
</dbReference>
<feature type="domain" description="Apiosidase-like catalytic" evidence="1">
    <location>
        <begin position="199"/>
        <end position="449"/>
    </location>
</feature>
<comment type="caution">
    <text evidence="3">The sequence shown here is derived from an EMBL/GenBank/DDBJ whole genome shotgun (WGS) entry which is preliminary data.</text>
</comment>
<dbReference type="PANTHER" id="PTHR37836:SF2">
    <property type="entry name" value="DUF4038 DOMAIN-CONTAINING PROTEIN"/>
    <property type="match status" value="1"/>
</dbReference>
<evidence type="ECO:0000259" key="2">
    <source>
        <dbReference type="Pfam" id="PF16586"/>
    </source>
</evidence>
<dbReference type="Pfam" id="PF16586">
    <property type="entry name" value="DUF5060"/>
    <property type="match status" value="1"/>
</dbReference>
<name>A0A7J5Q0D2_9BACE</name>
<proteinExistence type="predicted"/>
<protein>
    <submittedName>
        <fullName evidence="3">DUF5060 domain-containing protein</fullName>
    </submittedName>
</protein>
<dbReference type="AlphaFoldDB" id="A0A7J5Q0D2"/>
<evidence type="ECO:0000313" key="4">
    <source>
        <dbReference type="Proteomes" id="UP000434604"/>
    </source>
</evidence>
<dbReference type="Pfam" id="PF13204">
    <property type="entry name" value="Apiosidase"/>
    <property type="match status" value="1"/>
</dbReference>
<feature type="domain" description="DUF5060" evidence="2">
    <location>
        <begin position="72"/>
        <end position="138"/>
    </location>
</feature>
<sequence length="582" mass="68595">MTCRNRLTCTKKRKRSQKSWNKNWCVLSETNMGCRILQNYMRSGILLLFFLSMTSVEAAIKKVASGTEKPSIRKYEIIDIVFKSEGKIDNPFKIVFNALFVSPSGKQQTVPAFYNGNGEWIVRFSAGETGSWNYKVESGHKSFDKKNGIVHVVPEQYMERKGAVTLNKEYPRHFFWEDKSPYFLMGFECDFLFALDYHSKSSTPRLDGFLDGVKMQGFNHLVMNVYANDVVWKKDEKLKHRPEYEFGNDTTIFPFQGSNEQPDYSALNVNFFKHLDRTVEALNERNIISHLMIYVWNKNVRWPAAGSEADNLYFDYVVKRYQAFSNIVWDISKEAILYGNVDDTYILERISRLRKMDSFKRLMTVHDFGFCNRNKEAVDFVSHQDWKLGLYADMLRNYEKFKDCPVYNIEHGGYEECDYEVFCGNYINAEACLRRNYECAFAGTYSTYYWQGCSWNVLIYDWDKLPKNSYRPKFDYFKHLVGFFEKYSFHEFRPVPEYNNSGYCMTDDRGTYLFYLPKESYKVSAGKIMKKAKKISFQWYNTHTGDWSDVIKEDKMVIFSMPASPWHMKNDVILILKVLESK</sequence>
<gene>
    <name evidence="3" type="ORF">GA398_05940</name>
</gene>
<dbReference type="Gene3D" id="2.60.40.10">
    <property type="entry name" value="Immunoglobulins"/>
    <property type="match status" value="1"/>
</dbReference>
<reference evidence="3 4" key="1">
    <citation type="journal article" date="2019" name="Nat. Med.">
        <title>A library of human gut bacterial isolates paired with longitudinal multiomics data enables mechanistic microbiome research.</title>
        <authorList>
            <person name="Poyet M."/>
            <person name="Groussin M."/>
            <person name="Gibbons S.M."/>
            <person name="Avila-Pacheco J."/>
            <person name="Jiang X."/>
            <person name="Kearney S.M."/>
            <person name="Perrotta A.R."/>
            <person name="Berdy B."/>
            <person name="Zhao S."/>
            <person name="Lieberman T.D."/>
            <person name="Swanson P.K."/>
            <person name="Smith M."/>
            <person name="Roesemann S."/>
            <person name="Alexander J.E."/>
            <person name="Rich S.A."/>
            <person name="Livny J."/>
            <person name="Vlamakis H."/>
            <person name="Clish C."/>
            <person name="Bullock K."/>
            <person name="Deik A."/>
            <person name="Scott J."/>
            <person name="Pierce K.A."/>
            <person name="Xavier R.J."/>
            <person name="Alm E.J."/>
        </authorList>
    </citation>
    <scope>NUCLEOTIDE SEQUENCE [LARGE SCALE GENOMIC DNA]</scope>
    <source>
        <strain evidence="3 4">BIOML-A58</strain>
    </source>
</reference>